<feature type="signal peptide" evidence="4">
    <location>
        <begin position="1"/>
        <end position="17"/>
    </location>
</feature>
<keyword evidence="4" id="KW-0732">Signal</keyword>
<gene>
    <name evidence="5" type="ORF">IPL58_11375</name>
</gene>
<accession>A0A9D7PSF0</accession>
<dbReference type="InterPro" id="IPR002110">
    <property type="entry name" value="Ankyrin_rpt"/>
</dbReference>
<keyword evidence="2 3" id="KW-0040">ANK repeat</keyword>
<dbReference type="PROSITE" id="PS50088">
    <property type="entry name" value="ANK_REPEAT"/>
    <property type="match status" value="4"/>
</dbReference>
<reference evidence="5" key="1">
    <citation type="submission" date="2020-10" db="EMBL/GenBank/DDBJ databases">
        <title>Connecting structure to function with the recovery of over 1000 high-quality activated sludge metagenome-assembled genomes encoding full-length rRNA genes using long-read sequencing.</title>
        <authorList>
            <person name="Singleton C.M."/>
            <person name="Petriglieri F."/>
            <person name="Kristensen J.M."/>
            <person name="Kirkegaard R.H."/>
            <person name="Michaelsen T.Y."/>
            <person name="Andersen M.H."/>
            <person name="Karst S.M."/>
            <person name="Dueholm M.S."/>
            <person name="Nielsen P.H."/>
            <person name="Albertsen M."/>
        </authorList>
    </citation>
    <scope>NUCLEOTIDE SEQUENCE</scope>
    <source>
        <strain evidence="5">Hirt_18-Q3-R61-65_BATAC.395</strain>
    </source>
</reference>
<dbReference type="AlphaFoldDB" id="A0A9D7PSF0"/>
<comment type="caution">
    <text evidence="5">The sequence shown here is derived from an EMBL/GenBank/DDBJ whole genome shotgun (WGS) entry which is preliminary data.</text>
</comment>
<dbReference type="SUPFAM" id="SSF48403">
    <property type="entry name" value="Ankyrin repeat"/>
    <property type="match status" value="1"/>
</dbReference>
<feature type="repeat" description="ANK" evidence="3">
    <location>
        <begin position="56"/>
        <end position="85"/>
    </location>
</feature>
<evidence type="ECO:0000256" key="1">
    <source>
        <dbReference type="ARBA" id="ARBA00022737"/>
    </source>
</evidence>
<dbReference type="GO" id="GO:0004842">
    <property type="term" value="F:ubiquitin-protein transferase activity"/>
    <property type="evidence" value="ECO:0007669"/>
    <property type="project" value="TreeGrafter"/>
</dbReference>
<dbReference type="SMART" id="SM00248">
    <property type="entry name" value="ANK"/>
    <property type="match status" value="4"/>
</dbReference>
<dbReference type="Proteomes" id="UP000886689">
    <property type="component" value="Unassembled WGS sequence"/>
</dbReference>
<dbReference type="Gene3D" id="1.25.40.20">
    <property type="entry name" value="Ankyrin repeat-containing domain"/>
    <property type="match status" value="1"/>
</dbReference>
<feature type="chain" id="PRO_5038448983" evidence="4">
    <location>
        <begin position="18"/>
        <end position="364"/>
    </location>
</feature>
<name>A0A9D7PSF0_9PROT</name>
<dbReference type="PANTHER" id="PTHR24171">
    <property type="entry name" value="ANKYRIN REPEAT DOMAIN-CONTAINING PROTEIN 39-RELATED"/>
    <property type="match status" value="1"/>
</dbReference>
<feature type="repeat" description="ANK" evidence="3">
    <location>
        <begin position="86"/>
        <end position="118"/>
    </location>
</feature>
<proteinExistence type="predicted"/>
<dbReference type="InterPro" id="IPR036770">
    <property type="entry name" value="Ankyrin_rpt-contain_sf"/>
</dbReference>
<dbReference type="Pfam" id="PF00023">
    <property type="entry name" value="Ank"/>
    <property type="match status" value="1"/>
</dbReference>
<evidence type="ECO:0000256" key="4">
    <source>
        <dbReference type="SAM" id="SignalP"/>
    </source>
</evidence>
<protein>
    <submittedName>
        <fullName evidence="5">Ankyrin repeat domain-containing protein</fullName>
    </submittedName>
</protein>
<evidence type="ECO:0000256" key="2">
    <source>
        <dbReference type="ARBA" id="ARBA00023043"/>
    </source>
</evidence>
<dbReference type="PROSITE" id="PS50297">
    <property type="entry name" value="ANK_REP_REGION"/>
    <property type="match status" value="2"/>
</dbReference>
<sequence length="364" mass="39746">MTITWLLLCQAIPAVWAASPDPIEFGLTVERGDKRTVTRWLDEGMPADFVADRIGTGLMIAAWNGNIEMMELFVSRGANPRRANNNGEQAVQLAAWNGHTAAVRWLLERGGVLNRDDKHWNALHYAVFNGHTELAGELIQRGADVNARTPNGATPLMLAAREGRDDAAKLLLESGADTTAKSDWGDTALIFAMRYDHYRLGKMISTPEEFDIAVKAPKESFGEASRSAAAPAKVEDILRQIREANATGAQTTELRKQLHTAIAEFRGPVKPQGMMKGRMIKPTPPPRGLMITAKRAQPASGERVEIVPGDAAVPPGGVRVTPVQQASSPSRIADLVRQIRVAEMQGQPTEQLRRQLDEAMGKLK</sequence>
<evidence type="ECO:0000256" key="3">
    <source>
        <dbReference type="PROSITE-ProRule" id="PRU00023"/>
    </source>
</evidence>
<keyword evidence="1" id="KW-0677">Repeat</keyword>
<feature type="repeat" description="ANK" evidence="3">
    <location>
        <begin position="151"/>
        <end position="183"/>
    </location>
</feature>
<evidence type="ECO:0000313" key="6">
    <source>
        <dbReference type="Proteomes" id="UP000886689"/>
    </source>
</evidence>
<dbReference type="Pfam" id="PF12796">
    <property type="entry name" value="Ank_2"/>
    <property type="match status" value="1"/>
</dbReference>
<dbReference type="GO" id="GO:0085020">
    <property type="term" value="P:protein K6-linked ubiquitination"/>
    <property type="evidence" value="ECO:0007669"/>
    <property type="project" value="TreeGrafter"/>
</dbReference>
<feature type="repeat" description="ANK" evidence="3">
    <location>
        <begin position="118"/>
        <end position="150"/>
    </location>
</feature>
<evidence type="ECO:0000313" key="5">
    <source>
        <dbReference type="EMBL" id="MBK8524637.1"/>
    </source>
</evidence>
<organism evidence="5 6">
    <name type="scientific">Candidatus Proximibacter danicus</name>
    <dbReference type="NCBI Taxonomy" id="2954365"/>
    <lineage>
        <taxon>Bacteria</taxon>
        <taxon>Pseudomonadati</taxon>
        <taxon>Pseudomonadota</taxon>
        <taxon>Betaproteobacteria</taxon>
        <taxon>Candidatus Proximibacter</taxon>
    </lineage>
</organism>
<dbReference type="EMBL" id="JADJUC010000012">
    <property type="protein sequence ID" value="MBK8524637.1"/>
    <property type="molecule type" value="Genomic_DNA"/>
</dbReference>